<keyword evidence="13" id="KW-0808">Transferase</keyword>
<dbReference type="SMART" id="SM00986">
    <property type="entry name" value="UDG"/>
    <property type="match status" value="1"/>
</dbReference>
<reference evidence="13 14" key="1">
    <citation type="submission" date="2022-08" db="EMBL/GenBank/DDBJ databases">
        <title>Bacterial and archaeal communities from various locations to study Microbial Dark Matter (Phase II).</title>
        <authorList>
            <person name="Stepanauskas R."/>
        </authorList>
    </citation>
    <scope>NUCLEOTIDE SEQUENCE [LARGE SCALE GENOMIC DNA]</scope>
    <source>
        <strain evidence="13 14">PD1</strain>
    </source>
</reference>
<proteinExistence type="inferred from homology"/>
<dbReference type="CDD" id="cd10030">
    <property type="entry name" value="UDG-F4_TTUDGA_SPO1dp_like"/>
    <property type="match status" value="1"/>
</dbReference>
<evidence type="ECO:0000259" key="12">
    <source>
        <dbReference type="SMART" id="SM00986"/>
    </source>
</evidence>
<dbReference type="EMBL" id="JANUCP010000002">
    <property type="protein sequence ID" value="MCS3919002.1"/>
    <property type="molecule type" value="Genomic_DNA"/>
</dbReference>
<dbReference type="InterPro" id="IPR051536">
    <property type="entry name" value="UDG_Type-4/5"/>
</dbReference>
<dbReference type="InterPro" id="IPR005273">
    <property type="entry name" value="Ura-DNA_glyco_family4"/>
</dbReference>
<protein>
    <recommendedName>
        <fullName evidence="4">Type-4 uracil-DNA glycosylase</fullName>
        <ecNumber evidence="3">3.2.2.27</ecNumber>
    </recommendedName>
</protein>
<evidence type="ECO:0000256" key="10">
    <source>
        <dbReference type="ARBA" id="ARBA00023014"/>
    </source>
</evidence>
<evidence type="ECO:0000256" key="6">
    <source>
        <dbReference type="ARBA" id="ARBA00022723"/>
    </source>
</evidence>
<evidence type="ECO:0000313" key="13">
    <source>
        <dbReference type="EMBL" id="MCS3919002.1"/>
    </source>
</evidence>
<gene>
    <name evidence="13" type="ORF">M2350_001402</name>
</gene>
<dbReference type="InterPro" id="IPR005122">
    <property type="entry name" value="Uracil-DNA_glycosylase-like"/>
</dbReference>
<dbReference type="InterPro" id="IPR036895">
    <property type="entry name" value="Uracil-DNA_glycosylase-like_sf"/>
</dbReference>
<keyword evidence="8" id="KW-0378">Hydrolase</keyword>
<keyword evidence="11" id="KW-0234">DNA repair</keyword>
<dbReference type="RefSeq" id="WP_259095083.1">
    <property type="nucleotide sequence ID" value="NZ_CP130454.1"/>
</dbReference>
<evidence type="ECO:0000256" key="5">
    <source>
        <dbReference type="ARBA" id="ARBA00022485"/>
    </source>
</evidence>
<dbReference type="NCBIfam" id="TIGR00758">
    <property type="entry name" value="UDG_fam4"/>
    <property type="match status" value="1"/>
</dbReference>
<feature type="domain" description="Uracil-DNA glycosylase-like" evidence="12">
    <location>
        <begin position="35"/>
        <end position="177"/>
    </location>
</feature>
<dbReference type="EC" id="3.2.2.27" evidence="3"/>
<evidence type="ECO:0000256" key="3">
    <source>
        <dbReference type="ARBA" id="ARBA00012030"/>
    </source>
</evidence>
<evidence type="ECO:0000256" key="2">
    <source>
        <dbReference type="ARBA" id="ARBA00006521"/>
    </source>
</evidence>
<dbReference type="Gene3D" id="3.40.470.10">
    <property type="entry name" value="Uracil-DNA glycosylase-like domain"/>
    <property type="match status" value="1"/>
</dbReference>
<keyword evidence="10" id="KW-0411">Iron-sulfur</keyword>
<evidence type="ECO:0000256" key="9">
    <source>
        <dbReference type="ARBA" id="ARBA00023004"/>
    </source>
</evidence>
<keyword evidence="13" id="KW-0548">Nucleotidyltransferase</keyword>
<evidence type="ECO:0000256" key="1">
    <source>
        <dbReference type="ARBA" id="ARBA00001400"/>
    </source>
</evidence>
<evidence type="ECO:0000256" key="8">
    <source>
        <dbReference type="ARBA" id="ARBA00022801"/>
    </source>
</evidence>
<keyword evidence="9" id="KW-0408">Iron</keyword>
<comment type="similarity">
    <text evidence="2">Belongs to the uracil-DNA glycosylase (UDG) superfamily. Type 4 (UDGa) family.</text>
</comment>
<dbReference type="SUPFAM" id="SSF52141">
    <property type="entry name" value="Uracil-DNA glycosylase-like"/>
    <property type="match status" value="1"/>
</dbReference>
<comment type="caution">
    <text evidence="13">The sequence shown here is derived from an EMBL/GenBank/DDBJ whole genome shotgun (WGS) entry which is preliminary data.</text>
</comment>
<organism evidence="13 14">
    <name type="scientific">Candidatus Fervidibacter sacchari</name>
    <dbReference type="NCBI Taxonomy" id="1448929"/>
    <lineage>
        <taxon>Bacteria</taxon>
        <taxon>Candidatus Fervidibacterota</taxon>
        <taxon>Candidatus Fervidibacter</taxon>
    </lineage>
</organism>
<evidence type="ECO:0000256" key="11">
    <source>
        <dbReference type="ARBA" id="ARBA00023204"/>
    </source>
</evidence>
<dbReference type="Pfam" id="PF03167">
    <property type="entry name" value="UDG"/>
    <property type="match status" value="1"/>
</dbReference>
<keyword evidence="7" id="KW-0227">DNA damage</keyword>
<dbReference type="GO" id="GO:0003887">
    <property type="term" value="F:DNA-directed DNA polymerase activity"/>
    <property type="evidence" value="ECO:0007669"/>
    <property type="project" value="UniProtKB-EC"/>
</dbReference>
<dbReference type="SMART" id="SM00987">
    <property type="entry name" value="UreE_C"/>
    <property type="match status" value="1"/>
</dbReference>
<evidence type="ECO:0000256" key="4">
    <source>
        <dbReference type="ARBA" id="ARBA00019403"/>
    </source>
</evidence>
<comment type="catalytic activity">
    <reaction evidence="1">
        <text>Hydrolyzes single-stranded DNA or mismatched double-stranded DNA and polynucleotides, releasing free uracil.</text>
        <dbReference type="EC" id="3.2.2.27"/>
    </reaction>
</comment>
<evidence type="ECO:0000313" key="14">
    <source>
        <dbReference type="Proteomes" id="UP001204798"/>
    </source>
</evidence>
<sequence>MVKRDERVAALEELHRQILACTKCPLAKGRTNAVPGEGNPNAKVMFIGEAPGEQEDAQGRPFVGPAGRFLNELLALAGLSREEVFITNTVKCRPPNNRTPSNEEISACHPYLEAQIALIRPKVICLLGAAALKALLPELKMTISQVHGQAFTKSGIIFVPLFHPAAALHQPKWKDVLRQDMLKLKALLAQVLAEDRGSSVLRR</sequence>
<keyword evidence="14" id="KW-1185">Reference proteome</keyword>
<keyword evidence="6" id="KW-0479">Metal-binding</keyword>
<dbReference type="PANTHER" id="PTHR33693:SF1">
    <property type="entry name" value="TYPE-4 URACIL-DNA GLYCOSYLASE"/>
    <property type="match status" value="1"/>
</dbReference>
<evidence type="ECO:0000256" key="7">
    <source>
        <dbReference type="ARBA" id="ARBA00022763"/>
    </source>
</evidence>
<accession>A0ABT2EM41</accession>
<keyword evidence="5" id="KW-0004">4Fe-4S</keyword>
<name>A0ABT2EM41_9BACT</name>
<dbReference type="Proteomes" id="UP001204798">
    <property type="component" value="Unassembled WGS sequence"/>
</dbReference>
<dbReference type="PANTHER" id="PTHR33693">
    <property type="entry name" value="TYPE-5 URACIL-DNA GLYCOSYLASE"/>
    <property type="match status" value="1"/>
</dbReference>